<sequence>MMCYSWKVGSKDRLFVRINVGFNGQKPISWAQWEDPILFPIVWTWHDARVNQVT</sequence>
<name>A0A9K3ICU7_HELAN</name>
<dbReference type="AlphaFoldDB" id="A0A9K3ICU7"/>
<reference evidence="1" key="2">
    <citation type="submission" date="2020-06" db="EMBL/GenBank/DDBJ databases">
        <title>Helianthus annuus Genome sequencing and assembly Release 2.</title>
        <authorList>
            <person name="Gouzy J."/>
            <person name="Langlade N."/>
            <person name="Munos S."/>
        </authorList>
    </citation>
    <scope>NUCLEOTIDE SEQUENCE</scope>
    <source>
        <tissue evidence="1">Leaves</tissue>
    </source>
</reference>
<evidence type="ECO:0000313" key="2">
    <source>
        <dbReference type="Proteomes" id="UP000215914"/>
    </source>
</evidence>
<proteinExistence type="predicted"/>
<dbReference type="Gramene" id="mRNA:HanXRQr2_Chr08g0327851">
    <property type="protein sequence ID" value="mRNA:HanXRQr2_Chr08g0327851"/>
    <property type="gene ID" value="HanXRQr2_Chr08g0327851"/>
</dbReference>
<keyword evidence="2" id="KW-1185">Reference proteome</keyword>
<evidence type="ECO:0000313" key="1">
    <source>
        <dbReference type="EMBL" id="KAF5794417.1"/>
    </source>
</evidence>
<accession>A0A9K3ICU7</accession>
<organism evidence="1 2">
    <name type="scientific">Helianthus annuus</name>
    <name type="common">Common sunflower</name>
    <dbReference type="NCBI Taxonomy" id="4232"/>
    <lineage>
        <taxon>Eukaryota</taxon>
        <taxon>Viridiplantae</taxon>
        <taxon>Streptophyta</taxon>
        <taxon>Embryophyta</taxon>
        <taxon>Tracheophyta</taxon>
        <taxon>Spermatophyta</taxon>
        <taxon>Magnoliopsida</taxon>
        <taxon>eudicotyledons</taxon>
        <taxon>Gunneridae</taxon>
        <taxon>Pentapetalae</taxon>
        <taxon>asterids</taxon>
        <taxon>campanulids</taxon>
        <taxon>Asterales</taxon>
        <taxon>Asteraceae</taxon>
        <taxon>Asteroideae</taxon>
        <taxon>Heliantheae alliance</taxon>
        <taxon>Heliantheae</taxon>
        <taxon>Helianthus</taxon>
    </lineage>
</organism>
<gene>
    <name evidence="1" type="ORF">HanXRQr2_Chr08g0327851</name>
</gene>
<reference evidence="1" key="1">
    <citation type="journal article" date="2017" name="Nature">
        <title>The sunflower genome provides insights into oil metabolism, flowering and Asterid evolution.</title>
        <authorList>
            <person name="Badouin H."/>
            <person name="Gouzy J."/>
            <person name="Grassa C.J."/>
            <person name="Murat F."/>
            <person name="Staton S.E."/>
            <person name="Cottret L."/>
            <person name="Lelandais-Briere C."/>
            <person name="Owens G.L."/>
            <person name="Carrere S."/>
            <person name="Mayjonade B."/>
            <person name="Legrand L."/>
            <person name="Gill N."/>
            <person name="Kane N.C."/>
            <person name="Bowers J.E."/>
            <person name="Hubner S."/>
            <person name="Bellec A."/>
            <person name="Berard A."/>
            <person name="Berges H."/>
            <person name="Blanchet N."/>
            <person name="Boniface M.C."/>
            <person name="Brunel D."/>
            <person name="Catrice O."/>
            <person name="Chaidir N."/>
            <person name="Claudel C."/>
            <person name="Donnadieu C."/>
            <person name="Faraut T."/>
            <person name="Fievet G."/>
            <person name="Helmstetter N."/>
            <person name="King M."/>
            <person name="Knapp S.J."/>
            <person name="Lai Z."/>
            <person name="Le Paslier M.C."/>
            <person name="Lippi Y."/>
            <person name="Lorenzon L."/>
            <person name="Mandel J.R."/>
            <person name="Marage G."/>
            <person name="Marchand G."/>
            <person name="Marquand E."/>
            <person name="Bret-Mestries E."/>
            <person name="Morien E."/>
            <person name="Nambeesan S."/>
            <person name="Nguyen T."/>
            <person name="Pegot-Espagnet P."/>
            <person name="Pouilly N."/>
            <person name="Raftis F."/>
            <person name="Sallet E."/>
            <person name="Schiex T."/>
            <person name="Thomas J."/>
            <person name="Vandecasteele C."/>
            <person name="Vares D."/>
            <person name="Vear F."/>
            <person name="Vautrin S."/>
            <person name="Crespi M."/>
            <person name="Mangin B."/>
            <person name="Burke J.M."/>
            <person name="Salse J."/>
            <person name="Munos S."/>
            <person name="Vincourt P."/>
            <person name="Rieseberg L.H."/>
            <person name="Langlade N.B."/>
        </authorList>
    </citation>
    <scope>NUCLEOTIDE SEQUENCE</scope>
    <source>
        <tissue evidence="1">Leaves</tissue>
    </source>
</reference>
<comment type="caution">
    <text evidence="1">The sequence shown here is derived from an EMBL/GenBank/DDBJ whole genome shotgun (WGS) entry which is preliminary data.</text>
</comment>
<dbReference type="EMBL" id="MNCJ02000323">
    <property type="protein sequence ID" value="KAF5794417.1"/>
    <property type="molecule type" value="Genomic_DNA"/>
</dbReference>
<protein>
    <submittedName>
        <fullName evidence="1">Uncharacterized protein</fullName>
    </submittedName>
</protein>
<dbReference type="Proteomes" id="UP000215914">
    <property type="component" value="Unassembled WGS sequence"/>
</dbReference>